<evidence type="ECO:0000313" key="3">
    <source>
        <dbReference type="Proteomes" id="UP000029224"/>
    </source>
</evidence>
<dbReference type="Gene3D" id="3.30.70.1070">
    <property type="entry name" value="Sporulation related repeat"/>
    <property type="match status" value="1"/>
</dbReference>
<dbReference type="InterPro" id="IPR036680">
    <property type="entry name" value="SPOR-like_sf"/>
</dbReference>
<dbReference type="Proteomes" id="UP000029224">
    <property type="component" value="Unassembled WGS sequence"/>
</dbReference>
<dbReference type="EMBL" id="BBMT01000020">
    <property type="protein sequence ID" value="GAL37727.1"/>
    <property type="molecule type" value="Genomic_DNA"/>
</dbReference>
<reference evidence="2 3" key="2">
    <citation type="submission" date="2014-09" db="EMBL/GenBank/DDBJ databases">
        <authorList>
            <consortium name="NBRP consortium"/>
            <person name="Sawabe T."/>
            <person name="Meirelles P."/>
            <person name="Nakanishi M."/>
            <person name="Sayaka M."/>
            <person name="Hattori M."/>
            <person name="Ohkuma M."/>
        </authorList>
    </citation>
    <scope>NUCLEOTIDE SEQUENCE [LARGE SCALE GENOMIC DNA]</scope>
    <source>
        <strain evidence="2 3">JCM 19240</strain>
    </source>
</reference>
<organism evidence="2 3">
    <name type="scientific">Vibrio maritimus</name>
    <dbReference type="NCBI Taxonomy" id="990268"/>
    <lineage>
        <taxon>Bacteria</taxon>
        <taxon>Pseudomonadati</taxon>
        <taxon>Pseudomonadota</taxon>
        <taxon>Gammaproteobacteria</taxon>
        <taxon>Vibrionales</taxon>
        <taxon>Vibrionaceae</taxon>
        <taxon>Vibrio</taxon>
    </lineage>
</organism>
<proteinExistence type="predicted"/>
<dbReference type="PROSITE" id="PS51724">
    <property type="entry name" value="SPOR"/>
    <property type="match status" value="1"/>
</dbReference>
<gene>
    <name evidence="2" type="ORF">JCM19240_180</name>
</gene>
<evidence type="ECO:0000313" key="2">
    <source>
        <dbReference type="EMBL" id="GAL37727.1"/>
    </source>
</evidence>
<dbReference type="Pfam" id="PF05036">
    <property type="entry name" value="SPOR"/>
    <property type="match status" value="1"/>
</dbReference>
<name>A0A090U489_9VIBR</name>
<sequence>MNALASNSYTLQIAAMTKLEDVQLFLNQHSFEKPVRIYPTLRGEEKWYIVTYDNYATIQQARDAAEKLPTELQSLGPWPKALSQVKREIARWTE</sequence>
<protein>
    <submittedName>
        <fullName evidence="2">DamX an inner membrane protein</fullName>
    </submittedName>
</protein>
<dbReference type="InterPro" id="IPR007730">
    <property type="entry name" value="SPOR-like_dom"/>
</dbReference>
<keyword evidence="3" id="KW-1185">Reference proteome</keyword>
<feature type="domain" description="SPOR" evidence="1">
    <location>
        <begin position="3"/>
        <end position="81"/>
    </location>
</feature>
<reference evidence="2 3" key="1">
    <citation type="submission" date="2014-09" db="EMBL/GenBank/DDBJ databases">
        <title>Vibrio maritimus JCM 19240. (C210) whole genome shotgun sequence.</title>
        <authorList>
            <person name="Sawabe T."/>
            <person name="Meirelles P."/>
            <person name="Nakanishi M."/>
            <person name="Sayaka M."/>
            <person name="Hattori M."/>
            <person name="Ohkuma M."/>
        </authorList>
    </citation>
    <scope>NUCLEOTIDE SEQUENCE [LARGE SCALE GENOMIC DNA]</scope>
    <source>
        <strain evidence="2 3">JCM 19240</strain>
    </source>
</reference>
<dbReference type="SUPFAM" id="SSF110997">
    <property type="entry name" value="Sporulation related repeat"/>
    <property type="match status" value="1"/>
</dbReference>
<accession>A0A090U489</accession>
<comment type="caution">
    <text evidence="2">The sequence shown here is derived from an EMBL/GenBank/DDBJ whole genome shotgun (WGS) entry which is preliminary data.</text>
</comment>
<evidence type="ECO:0000259" key="1">
    <source>
        <dbReference type="PROSITE" id="PS51724"/>
    </source>
</evidence>
<dbReference type="GO" id="GO:0042834">
    <property type="term" value="F:peptidoglycan binding"/>
    <property type="evidence" value="ECO:0007669"/>
    <property type="project" value="InterPro"/>
</dbReference>
<dbReference type="AlphaFoldDB" id="A0A090U489"/>